<reference evidence="1 2" key="1">
    <citation type="journal article" date="2022" name="bioRxiv">
        <title>Genomics of Preaxostyla Flagellates Illuminates Evolutionary Transitions and the Path Towards Mitochondrial Loss.</title>
        <authorList>
            <person name="Novak L.V.F."/>
            <person name="Treitli S.C."/>
            <person name="Pyrih J."/>
            <person name="Halakuc P."/>
            <person name="Pipaliya S.V."/>
            <person name="Vacek V."/>
            <person name="Brzon O."/>
            <person name="Soukal P."/>
            <person name="Eme L."/>
            <person name="Dacks J.B."/>
            <person name="Karnkowska A."/>
            <person name="Elias M."/>
            <person name="Hampl V."/>
        </authorList>
    </citation>
    <scope>NUCLEOTIDE SEQUENCE [LARGE SCALE GENOMIC DNA]</scope>
    <source>
        <strain evidence="1">NAU3</strain>
        <tissue evidence="1">Gut</tissue>
    </source>
</reference>
<dbReference type="EMBL" id="JARBJD010000132">
    <property type="protein sequence ID" value="KAK2950624.1"/>
    <property type="molecule type" value="Genomic_DNA"/>
</dbReference>
<dbReference type="Proteomes" id="UP001281761">
    <property type="component" value="Unassembled WGS sequence"/>
</dbReference>
<sequence length="130" mass="15054">MNSLSSYISSHQDTQPDLFAFFTATILEKIHHHFPTAIHELSNFSENLDDDLQMKQGELYTRTIKIILFTTPRSSKPRLLQSEHHLIGEWWINRLQTSLLRLVLGHRCLDQLPKAHSQGSETDLIDLSTF</sequence>
<organism evidence="1 2">
    <name type="scientific">Blattamonas nauphoetae</name>
    <dbReference type="NCBI Taxonomy" id="2049346"/>
    <lineage>
        <taxon>Eukaryota</taxon>
        <taxon>Metamonada</taxon>
        <taxon>Preaxostyla</taxon>
        <taxon>Oxymonadida</taxon>
        <taxon>Blattamonas</taxon>
    </lineage>
</organism>
<keyword evidence="2" id="KW-1185">Reference proteome</keyword>
<evidence type="ECO:0000313" key="1">
    <source>
        <dbReference type="EMBL" id="KAK2950624.1"/>
    </source>
</evidence>
<protein>
    <submittedName>
        <fullName evidence="1">Uncharacterized protein</fullName>
    </submittedName>
</protein>
<gene>
    <name evidence="1" type="ORF">BLNAU_14430</name>
</gene>
<comment type="caution">
    <text evidence="1">The sequence shown here is derived from an EMBL/GenBank/DDBJ whole genome shotgun (WGS) entry which is preliminary data.</text>
</comment>
<proteinExistence type="predicted"/>
<evidence type="ECO:0000313" key="2">
    <source>
        <dbReference type="Proteomes" id="UP001281761"/>
    </source>
</evidence>
<accession>A0ABQ9XGT6</accession>
<name>A0ABQ9XGT6_9EUKA</name>